<organism evidence="1 2">
    <name type="scientific">Microbacterium aerolatum</name>
    <dbReference type="NCBI Taxonomy" id="153731"/>
    <lineage>
        <taxon>Bacteria</taxon>
        <taxon>Bacillati</taxon>
        <taxon>Actinomycetota</taxon>
        <taxon>Actinomycetes</taxon>
        <taxon>Micrococcales</taxon>
        <taxon>Microbacteriaceae</taxon>
        <taxon>Microbacterium</taxon>
    </lineage>
</organism>
<accession>A0A511AD60</accession>
<dbReference type="PANTHER" id="PTHR36974:SF1">
    <property type="entry name" value="DOXX FAMILY MEMBRANE PROTEIN"/>
    <property type="match status" value="1"/>
</dbReference>
<dbReference type="AlphaFoldDB" id="A0A511AD60"/>
<dbReference type="EMBL" id="BJUW01000004">
    <property type="protein sequence ID" value="GEK86089.1"/>
    <property type="molecule type" value="Genomic_DNA"/>
</dbReference>
<evidence type="ECO:0000313" key="2">
    <source>
        <dbReference type="Proteomes" id="UP000321225"/>
    </source>
</evidence>
<comment type="caution">
    <text evidence="1">The sequence shown here is derived from an EMBL/GenBank/DDBJ whole genome shotgun (WGS) entry which is preliminary data.</text>
</comment>
<dbReference type="RefSeq" id="WP_147038714.1">
    <property type="nucleotide sequence ID" value="NZ_BJUW01000004.1"/>
</dbReference>
<name>A0A511AD60_9MICO</name>
<dbReference type="Proteomes" id="UP000321225">
    <property type="component" value="Unassembled WGS sequence"/>
</dbReference>
<sequence length="135" mass="15013">MIRHIARWTLASGLSAMGVLHFTQTKGFRGLIPSWATKATGLDEEGVVIASGAVELALAASLVALPRERRRVGWATAAFFVAVFPGNVQQWRRRWTAPGLDTDTKRFVRLFFQPILIAWALWSTSPSPTANPRRR</sequence>
<protein>
    <submittedName>
        <fullName evidence="1">Membrane protein</fullName>
    </submittedName>
</protein>
<gene>
    <name evidence="1" type="ORF">MAE01_12650</name>
</gene>
<dbReference type="PANTHER" id="PTHR36974">
    <property type="entry name" value="MEMBRANE PROTEIN-RELATED"/>
    <property type="match status" value="1"/>
</dbReference>
<dbReference type="OrthoDB" id="9788974at2"/>
<keyword evidence="2" id="KW-1185">Reference proteome</keyword>
<evidence type="ECO:0000313" key="1">
    <source>
        <dbReference type="EMBL" id="GEK86089.1"/>
    </source>
</evidence>
<proteinExistence type="predicted"/>
<reference evidence="1 2" key="1">
    <citation type="submission" date="2019-07" db="EMBL/GenBank/DDBJ databases">
        <title>Whole genome shotgun sequence of Microbacterium aerolatum NBRC 103071.</title>
        <authorList>
            <person name="Hosoyama A."/>
            <person name="Uohara A."/>
            <person name="Ohji S."/>
            <person name="Ichikawa N."/>
        </authorList>
    </citation>
    <scope>NUCLEOTIDE SEQUENCE [LARGE SCALE GENOMIC DNA]</scope>
    <source>
        <strain evidence="1 2">NBRC 103071</strain>
    </source>
</reference>